<evidence type="ECO:0000313" key="4">
    <source>
        <dbReference type="Proteomes" id="UP000217182"/>
    </source>
</evidence>
<dbReference type="CDD" id="cd03397">
    <property type="entry name" value="PAP2_acid_phosphatase"/>
    <property type="match status" value="1"/>
</dbReference>
<dbReference type="GO" id="GO:0003993">
    <property type="term" value="F:acid phosphatase activity"/>
    <property type="evidence" value="ECO:0007669"/>
    <property type="project" value="InterPro"/>
</dbReference>
<organism evidence="3 4">
    <name type="scientific">Gibbsiella quercinecans</name>
    <dbReference type="NCBI Taxonomy" id="929813"/>
    <lineage>
        <taxon>Bacteria</taxon>
        <taxon>Pseudomonadati</taxon>
        <taxon>Pseudomonadota</taxon>
        <taxon>Gammaproteobacteria</taxon>
        <taxon>Enterobacterales</taxon>
        <taxon>Yersiniaceae</taxon>
        <taxon>Gibbsiella</taxon>
    </lineage>
</organism>
<dbReference type="Proteomes" id="UP000217182">
    <property type="component" value="Chromosome"/>
</dbReference>
<dbReference type="AlphaFoldDB" id="A0A250B8W1"/>
<sequence length="429" mass="46255">MRISPLVVAITCSLLSPQFVAAKTVDAAPDLGRVTAIVETTTPDSRQPAFITLDNQVRESLLQALKGDAPVLQRDMLEKAKQSKLQADTAWLKASGYDFATEKNQQAGIAILESFNTLSADIKAKSLATVTQINLEAPAGERAQALVDAEGINHLYFLAEALGPRLGAAFIEAYNKGELNKAAALIKASEVSTSAAKKHFNYPRPFQVPGNTIHLVPDSVVIKDNKPYSADGGAFPSGHTNTGYTDALLMAEMIPERFVPLVDRGARYGFSRVVLGVHYPLDVMGSRMITERNVANYLNDPKYRVLFDEAKTQLRAALAKACGMSLKECARPQGESDPYTAPAMTHFYRYTMTYGLPKAVPNAAGAVTVPAGAEVLLEAPLPGLSSAERRRLMARTALADGYALSGGEGEQNFWQRLNLHDAVLSAHHG</sequence>
<dbReference type="KEGG" id="gqu:AWC35_21115"/>
<dbReference type="Pfam" id="PF01569">
    <property type="entry name" value="PAP2"/>
    <property type="match status" value="1"/>
</dbReference>
<feature type="signal peptide" evidence="1">
    <location>
        <begin position="1"/>
        <end position="21"/>
    </location>
</feature>
<dbReference type="EMBL" id="CP014136">
    <property type="protein sequence ID" value="ATA22567.1"/>
    <property type="molecule type" value="Genomic_DNA"/>
</dbReference>
<dbReference type="InterPro" id="IPR000326">
    <property type="entry name" value="PAP2/HPO"/>
</dbReference>
<feature type="domain" description="Phosphatidic acid phosphatase type 2/haloperoxidase" evidence="2">
    <location>
        <begin position="179"/>
        <end position="298"/>
    </location>
</feature>
<name>A0A250B8W1_9GAMM</name>
<evidence type="ECO:0000256" key="1">
    <source>
        <dbReference type="SAM" id="SignalP"/>
    </source>
</evidence>
<dbReference type="Gene3D" id="1.20.144.10">
    <property type="entry name" value="Phosphatidic acid phosphatase type 2/haloperoxidase"/>
    <property type="match status" value="1"/>
</dbReference>
<proteinExistence type="predicted"/>
<dbReference type="OrthoDB" id="9780507at2"/>
<keyword evidence="1" id="KW-0732">Signal</keyword>
<feature type="chain" id="PRO_5013145999" evidence="1">
    <location>
        <begin position="22"/>
        <end position="429"/>
    </location>
</feature>
<keyword evidence="4" id="KW-1185">Reference proteome</keyword>
<dbReference type="InterPro" id="IPR001011">
    <property type="entry name" value="Acid_Pase_classA_bac"/>
</dbReference>
<dbReference type="SUPFAM" id="SSF48317">
    <property type="entry name" value="Acid phosphatase/Vanadium-dependent haloperoxidase"/>
    <property type="match status" value="1"/>
</dbReference>
<gene>
    <name evidence="3" type="ORF">AWC35_21115</name>
</gene>
<dbReference type="RefSeq" id="WP_095849141.1">
    <property type="nucleotide sequence ID" value="NZ_CP014136.1"/>
</dbReference>
<reference evidence="3 4" key="1">
    <citation type="submission" date="2016-01" db="EMBL/GenBank/DDBJ databases">
        <authorList>
            <person name="Oliw E.H."/>
        </authorList>
    </citation>
    <scope>NUCLEOTIDE SEQUENCE [LARGE SCALE GENOMIC DNA]</scope>
    <source>
        <strain evidence="3 4">FRB97</strain>
    </source>
</reference>
<dbReference type="InterPro" id="IPR036938">
    <property type="entry name" value="PAP2/HPO_sf"/>
</dbReference>
<dbReference type="SMART" id="SM00014">
    <property type="entry name" value="acidPPc"/>
    <property type="match status" value="1"/>
</dbReference>
<evidence type="ECO:0000259" key="2">
    <source>
        <dbReference type="SMART" id="SM00014"/>
    </source>
</evidence>
<accession>A0A250B8W1</accession>
<dbReference type="GO" id="GO:0030288">
    <property type="term" value="C:outer membrane-bounded periplasmic space"/>
    <property type="evidence" value="ECO:0007669"/>
    <property type="project" value="InterPro"/>
</dbReference>
<evidence type="ECO:0000313" key="3">
    <source>
        <dbReference type="EMBL" id="ATA22567.1"/>
    </source>
</evidence>
<protein>
    <submittedName>
        <fullName evidence="3">Phosphoesterase PA-phosphatase</fullName>
    </submittedName>
</protein>